<dbReference type="Pfam" id="PF00685">
    <property type="entry name" value="Sulfotransfer_1"/>
    <property type="match status" value="1"/>
</dbReference>
<keyword evidence="2" id="KW-0808">Transferase</keyword>
<comment type="similarity">
    <text evidence="1">Belongs to the sulfotransferase 1 family.</text>
</comment>
<gene>
    <name evidence="4" type="ORF">V5799_022034</name>
</gene>
<protein>
    <recommendedName>
        <fullName evidence="3">Sulfotransferase domain-containing protein</fullName>
    </recommendedName>
</protein>
<organism evidence="4 5">
    <name type="scientific">Amblyomma americanum</name>
    <name type="common">Lone star tick</name>
    <dbReference type="NCBI Taxonomy" id="6943"/>
    <lineage>
        <taxon>Eukaryota</taxon>
        <taxon>Metazoa</taxon>
        <taxon>Ecdysozoa</taxon>
        <taxon>Arthropoda</taxon>
        <taxon>Chelicerata</taxon>
        <taxon>Arachnida</taxon>
        <taxon>Acari</taxon>
        <taxon>Parasitiformes</taxon>
        <taxon>Ixodida</taxon>
        <taxon>Ixodoidea</taxon>
        <taxon>Ixodidae</taxon>
        <taxon>Amblyomminae</taxon>
        <taxon>Amblyomma</taxon>
    </lineage>
</organism>
<dbReference type="PANTHER" id="PTHR11783">
    <property type="entry name" value="SULFOTRANSFERASE SULT"/>
    <property type="match status" value="1"/>
</dbReference>
<keyword evidence="5" id="KW-1185">Reference proteome</keyword>
<dbReference type="EMBL" id="JARKHS020001081">
    <property type="protein sequence ID" value="KAK8788190.1"/>
    <property type="molecule type" value="Genomic_DNA"/>
</dbReference>
<evidence type="ECO:0000256" key="1">
    <source>
        <dbReference type="ARBA" id="ARBA00005771"/>
    </source>
</evidence>
<dbReference type="InterPro" id="IPR000863">
    <property type="entry name" value="Sulfotransferase_dom"/>
</dbReference>
<dbReference type="AlphaFoldDB" id="A0AAQ4FLW4"/>
<name>A0AAQ4FLW4_AMBAM</name>
<dbReference type="Gene3D" id="3.40.50.300">
    <property type="entry name" value="P-loop containing nucleotide triphosphate hydrolases"/>
    <property type="match status" value="1"/>
</dbReference>
<dbReference type="Proteomes" id="UP001321473">
    <property type="component" value="Unassembled WGS sequence"/>
</dbReference>
<sequence length="214" mass="24781">MNDEAKYIYMARNPWDVCLSQYRMTTELSISQFQDGTFEEFFDPFIEGDLGYGDYFEHVAAGYALKDQPNVFFLTYEELKNDTRDVVLRLAYFLGECYGRALEADAKMLQNVLEWSKAENMKKVIVFELGESQTSDWNAVFTAKRVTSKHGVDGDNTKYALVKEARVGSWKDSFTPELLFRFEKKIQEEGDKASFMELWKDIRAEAIALSHLSE</sequence>
<evidence type="ECO:0000313" key="5">
    <source>
        <dbReference type="Proteomes" id="UP001321473"/>
    </source>
</evidence>
<reference evidence="4 5" key="1">
    <citation type="journal article" date="2023" name="Arcadia Sci">
        <title>De novo assembly of a long-read Amblyomma americanum tick genome.</title>
        <authorList>
            <person name="Chou S."/>
            <person name="Poskanzer K.E."/>
            <person name="Rollins M."/>
            <person name="Thuy-Boun P.S."/>
        </authorList>
    </citation>
    <scope>NUCLEOTIDE SEQUENCE [LARGE SCALE GENOMIC DNA]</scope>
    <source>
        <strain evidence="4">F_SG_1</strain>
        <tissue evidence="4">Salivary glands</tissue>
    </source>
</reference>
<dbReference type="SUPFAM" id="SSF52540">
    <property type="entry name" value="P-loop containing nucleoside triphosphate hydrolases"/>
    <property type="match status" value="1"/>
</dbReference>
<evidence type="ECO:0000313" key="4">
    <source>
        <dbReference type="EMBL" id="KAK8788190.1"/>
    </source>
</evidence>
<dbReference type="GO" id="GO:0008146">
    <property type="term" value="F:sulfotransferase activity"/>
    <property type="evidence" value="ECO:0007669"/>
    <property type="project" value="InterPro"/>
</dbReference>
<proteinExistence type="inferred from homology"/>
<evidence type="ECO:0000259" key="3">
    <source>
        <dbReference type="Pfam" id="PF00685"/>
    </source>
</evidence>
<evidence type="ECO:0000256" key="2">
    <source>
        <dbReference type="ARBA" id="ARBA00022679"/>
    </source>
</evidence>
<comment type="caution">
    <text evidence="4">The sequence shown here is derived from an EMBL/GenBank/DDBJ whole genome shotgun (WGS) entry which is preliminary data.</text>
</comment>
<dbReference type="InterPro" id="IPR027417">
    <property type="entry name" value="P-loop_NTPase"/>
</dbReference>
<accession>A0AAQ4FLW4</accession>
<feature type="domain" description="Sulfotransferase" evidence="3">
    <location>
        <begin position="2"/>
        <end position="189"/>
    </location>
</feature>